<dbReference type="Proteomes" id="UP001145021">
    <property type="component" value="Unassembled WGS sequence"/>
</dbReference>
<proteinExistence type="predicted"/>
<evidence type="ECO:0000313" key="1">
    <source>
        <dbReference type="EMBL" id="KAJ1643499.1"/>
    </source>
</evidence>
<keyword evidence="2" id="KW-1185">Reference proteome</keyword>
<organism evidence="1 2">
    <name type="scientific">Coemansia asiatica</name>
    <dbReference type="NCBI Taxonomy" id="1052880"/>
    <lineage>
        <taxon>Eukaryota</taxon>
        <taxon>Fungi</taxon>
        <taxon>Fungi incertae sedis</taxon>
        <taxon>Zoopagomycota</taxon>
        <taxon>Kickxellomycotina</taxon>
        <taxon>Kickxellomycetes</taxon>
        <taxon>Kickxellales</taxon>
        <taxon>Kickxellaceae</taxon>
        <taxon>Coemansia</taxon>
    </lineage>
</organism>
<name>A0A9W8CIA6_9FUNG</name>
<dbReference type="EMBL" id="JANBOH010000249">
    <property type="protein sequence ID" value="KAJ1643499.1"/>
    <property type="molecule type" value="Genomic_DNA"/>
</dbReference>
<gene>
    <name evidence="1" type="ORF">LPJ64_004725</name>
</gene>
<reference evidence="1" key="1">
    <citation type="submission" date="2022-07" db="EMBL/GenBank/DDBJ databases">
        <title>Phylogenomic reconstructions and comparative analyses of Kickxellomycotina fungi.</title>
        <authorList>
            <person name="Reynolds N.K."/>
            <person name="Stajich J.E."/>
            <person name="Barry K."/>
            <person name="Grigoriev I.V."/>
            <person name="Crous P."/>
            <person name="Smith M.E."/>
        </authorList>
    </citation>
    <scope>NUCLEOTIDE SEQUENCE</scope>
    <source>
        <strain evidence="1">NBRC 105413</strain>
    </source>
</reference>
<sequence length="122" mass="13011">MSSICPCDDDARKYHNSNCSKGNAILSSSSDAVPGAVATINVLGVRELGGESDFWLQSAPMLPSELDPISDIPSGIGSLDEESDDIVSCIPELEEDLHCIYENAYTSLMLDYGRVTAPSRLG</sequence>
<protein>
    <submittedName>
        <fullName evidence="1">Uncharacterized protein</fullName>
    </submittedName>
</protein>
<accession>A0A9W8CIA6</accession>
<dbReference type="AlphaFoldDB" id="A0A9W8CIA6"/>
<comment type="caution">
    <text evidence="1">The sequence shown here is derived from an EMBL/GenBank/DDBJ whole genome shotgun (WGS) entry which is preliminary data.</text>
</comment>
<evidence type="ECO:0000313" key="2">
    <source>
        <dbReference type="Proteomes" id="UP001145021"/>
    </source>
</evidence>